<dbReference type="Gramene" id="TraesCS7D02G155900.1">
    <property type="protein sequence ID" value="TraesCS7D02G155900.1"/>
    <property type="gene ID" value="TraesCS7D02G155900"/>
</dbReference>
<accession>A0A3B6TB01</accession>
<evidence type="ECO:0000313" key="3">
    <source>
        <dbReference type="Proteomes" id="UP000019116"/>
    </source>
</evidence>
<name>A0A3B6TB01_WHEAT</name>
<keyword evidence="3" id="KW-1185">Reference proteome</keyword>
<sequence length="174" mass="18573">MVSPLQRGSGFCSSQQRRGPGIDRGSKQPHPNPSRAQPTPPPPPDSVAMALRSPSSTSRQDLSPPADSLPPISQGGSSNGAKADVARKKEVDHLLAKLKKEGVEIDGNIASIIDDEMARIKAEAERASIINGLKRNGWLVMLTITSAALGFLLGGECYEKALYAQMRVIFGEEE</sequence>
<reference evidence="2" key="2">
    <citation type="submission" date="2018-10" db="UniProtKB">
        <authorList>
            <consortium name="EnsemblPlants"/>
        </authorList>
    </citation>
    <scope>IDENTIFICATION</scope>
</reference>
<dbReference type="GeneID" id="123164779"/>
<dbReference type="RefSeq" id="XP_044438282.1">
    <property type="nucleotide sequence ID" value="XM_044582347.1"/>
</dbReference>
<gene>
    <name evidence="2" type="primary">LOC123164779</name>
</gene>
<organism evidence="2">
    <name type="scientific">Triticum aestivum</name>
    <name type="common">Wheat</name>
    <dbReference type="NCBI Taxonomy" id="4565"/>
    <lineage>
        <taxon>Eukaryota</taxon>
        <taxon>Viridiplantae</taxon>
        <taxon>Streptophyta</taxon>
        <taxon>Embryophyta</taxon>
        <taxon>Tracheophyta</taxon>
        <taxon>Spermatophyta</taxon>
        <taxon>Magnoliopsida</taxon>
        <taxon>Liliopsida</taxon>
        <taxon>Poales</taxon>
        <taxon>Poaceae</taxon>
        <taxon>BOP clade</taxon>
        <taxon>Pooideae</taxon>
        <taxon>Triticodae</taxon>
        <taxon>Triticeae</taxon>
        <taxon>Triticinae</taxon>
        <taxon>Triticum</taxon>
    </lineage>
</organism>
<dbReference type="AlphaFoldDB" id="A0A3B6TB01"/>
<dbReference type="Proteomes" id="UP000019116">
    <property type="component" value="Chromosome 7D"/>
</dbReference>
<dbReference type="KEGG" id="taes:123164779"/>
<dbReference type="OMA" id="GGECYEK"/>
<evidence type="ECO:0000313" key="2">
    <source>
        <dbReference type="EnsemblPlants" id="TraesCS7D02G155900.1"/>
    </source>
</evidence>
<feature type="region of interest" description="Disordered" evidence="1">
    <location>
        <begin position="1"/>
        <end position="86"/>
    </location>
</feature>
<evidence type="ECO:0000256" key="1">
    <source>
        <dbReference type="SAM" id="MobiDB-lite"/>
    </source>
</evidence>
<dbReference type="EnsemblPlants" id="TraesCS7D02G155900.1">
    <property type="protein sequence ID" value="TraesCS7D02G155900.1"/>
    <property type="gene ID" value="TraesCS7D02G155900"/>
</dbReference>
<reference evidence="2" key="1">
    <citation type="submission" date="2018-08" db="EMBL/GenBank/DDBJ databases">
        <authorList>
            <person name="Rossello M."/>
        </authorList>
    </citation>
    <scope>NUCLEOTIDE SEQUENCE [LARGE SCALE GENOMIC DNA]</scope>
    <source>
        <strain evidence="2">cv. Chinese Spring</strain>
    </source>
</reference>
<proteinExistence type="predicted"/>
<dbReference type="Gramene" id="TraesCS7D03G0348800.1">
    <property type="protein sequence ID" value="TraesCS7D03G0348800.1.CDS"/>
    <property type="gene ID" value="TraesCS7D03G0348800"/>
</dbReference>
<dbReference type="SMR" id="A0A3B6TB01"/>
<protein>
    <submittedName>
        <fullName evidence="2">Uncharacterized protein</fullName>
    </submittedName>
</protein>